<dbReference type="EMBL" id="JACJRF010000002">
    <property type="protein sequence ID" value="MBD2342861.1"/>
    <property type="molecule type" value="Genomic_DNA"/>
</dbReference>
<evidence type="ECO:0000313" key="2">
    <source>
        <dbReference type="Proteomes" id="UP000607281"/>
    </source>
</evidence>
<dbReference type="InterPro" id="IPR005502">
    <property type="entry name" value="Ribosyl_crysJ1"/>
</dbReference>
<evidence type="ECO:0000313" key="1">
    <source>
        <dbReference type="EMBL" id="MBD2342861.1"/>
    </source>
</evidence>
<dbReference type="Proteomes" id="UP000607281">
    <property type="component" value="Unassembled WGS sequence"/>
</dbReference>
<name>A0ABR8CI38_9NOST</name>
<proteinExistence type="predicted"/>
<keyword evidence="2" id="KW-1185">Reference proteome</keyword>
<sequence>MLGAIAGDIIGSVYEGNSIKTKDFPLFSRQSRFTDDTVLTVAVADVILNTDQFPRSSRYIDQFKWYYRRYLYAGYGRNFSNWAKSNNNQPYNSFGNGAAMRVSPIAFAFQDLNTVLQQARGSAEVTHNHPEGIKGAQATASAIFLARTGLDKAEIKSYIQTTFGYNLDQTLEQIRPTYQYDATCPGSIPPAIIAFLESTNFEDAIRNAVSLGGDSDTIACIAGAIAQAYYGGVPKAIAQQTLSHLNEHLCTITENFMYKYCNSHCG</sequence>
<dbReference type="Pfam" id="PF03747">
    <property type="entry name" value="ADP_ribosyl_GH"/>
    <property type="match status" value="1"/>
</dbReference>
<dbReference type="Gene3D" id="1.10.4080.10">
    <property type="entry name" value="ADP-ribosylation/Crystallin J1"/>
    <property type="match status" value="1"/>
</dbReference>
<dbReference type="PANTHER" id="PTHR16222">
    <property type="entry name" value="ADP-RIBOSYLGLYCOHYDROLASE"/>
    <property type="match status" value="1"/>
</dbReference>
<dbReference type="SUPFAM" id="SSF101478">
    <property type="entry name" value="ADP-ribosylglycohydrolase"/>
    <property type="match status" value="1"/>
</dbReference>
<dbReference type="PANTHER" id="PTHR16222:SF12">
    <property type="entry name" value="ADP-RIBOSYLGLYCOHYDROLASE-RELATED"/>
    <property type="match status" value="1"/>
</dbReference>
<dbReference type="RefSeq" id="WP_190405344.1">
    <property type="nucleotide sequence ID" value="NZ_JACJRF010000002.1"/>
</dbReference>
<comment type="caution">
    <text evidence="1">The sequence shown here is derived from an EMBL/GenBank/DDBJ whole genome shotgun (WGS) entry which is preliminary data.</text>
</comment>
<dbReference type="InterPro" id="IPR050792">
    <property type="entry name" value="ADP-ribosylglycohydrolase"/>
</dbReference>
<gene>
    <name evidence="1" type="ORF">H6G18_01695</name>
</gene>
<dbReference type="InterPro" id="IPR036705">
    <property type="entry name" value="Ribosyl_crysJ1_sf"/>
</dbReference>
<organism evidence="1 2">
    <name type="scientific">Anabaena subtropica FACHB-260</name>
    <dbReference type="NCBI Taxonomy" id="2692884"/>
    <lineage>
        <taxon>Bacteria</taxon>
        <taxon>Bacillati</taxon>
        <taxon>Cyanobacteriota</taxon>
        <taxon>Cyanophyceae</taxon>
        <taxon>Nostocales</taxon>
        <taxon>Nostocaceae</taxon>
        <taxon>Anabaena</taxon>
    </lineage>
</organism>
<reference evidence="1 2" key="1">
    <citation type="journal article" date="2020" name="ISME J.">
        <title>Comparative genomics reveals insights into cyanobacterial evolution and habitat adaptation.</title>
        <authorList>
            <person name="Chen M.Y."/>
            <person name="Teng W.K."/>
            <person name="Zhao L."/>
            <person name="Hu C.X."/>
            <person name="Zhou Y.K."/>
            <person name="Han B.P."/>
            <person name="Song L.R."/>
            <person name="Shu W.S."/>
        </authorList>
    </citation>
    <scope>NUCLEOTIDE SEQUENCE [LARGE SCALE GENOMIC DNA]</scope>
    <source>
        <strain evidence="1 2">FACHB-260</strain>
    </source>
</reference>
<protein>
    <submittedName>
        <fullName evidence="1">ADP-ribosylglycohydrolase family protein</fullName>
    </submittedName>
</protein>
<accession>A0ABR8CI38</accession>